<proteinExistence type="predicted"/>
<accession>A0ACC3YR35</accession>
<comment type="caution">
    <text evidence="1">The sequence shown here is derived from an EMBL/GenBank/DDBJ whole genome shotgun (WGS) entry which is preliminary data.</text>
</comment>
<keyword evidence="2" id="KW-1185">Reference proteome</keyword>
<organism evidence="1 2">
    <name type="scientific">Colletotrichum truncatum</name>
    <name type="common">Anthracnose fungus</name>
    <name type="synonym">Colletotrichum capsici</name>
    <dbReference type="NCBI Taxonomy" id="5467"/>
    <lineage>
        <taxon>Eukaryota</taxon>
        <taxon>Fungi</taxon>
        <taxon>Dikarya</taxon>
        <taxon>Ascomycota</taxon>
        <taxon>Pezizomycotina</taxon>
        <taxon>Sordariomycetes</taxon>
        <taxon>Hypocreomycetidae</taxon>
        <taxon>Glomerellales</taxon>
        <taxon>Glomerellaceae</taxon>
        <taxon>Colletotrichum</taxon>
        <taxon>Colletotrichum truncatum species complex</taxon>
    </lineage>
</organism>
<dbReference type="EMBL" id="VUJX02000007">
    <property type="protein sequence ID" value="KAL0934331.1"/>
    <property type="molecule type" value="Genomic_DNA"/>
</dbReference>
<dbReference type="Proteomes" id="UP000805649">
    <property type="component" value="Unassembled WGS sequence"/>
</dbReference>
<evidence type="ECO:0000313" key="2">
    <source>
        <dbReference type="Proteomes" id="UP000805649"/>
    </source>
</evidence>
<name>A0ACC3YR35_COLTU</name>
<reference evidence="1 2" key="1">
    <citation type="journal article" date="2020" name="Phytopathology">
        <title>Genome Sequence Resources of Colletotrichum truncatum, C. plurivorum, C. musicola, and C. sojae: Four Species Pathogenic to Soybean (Glycine max).</title>
        <authorList>
            <person name="Rogerio F."/>
            <person name="Boufleur T.R."/>
            <person name="Ciampi-Guillardi M."/>
            <person name="Sukno S.A."/>
            <person name="Thon M.R."/>
            <person name="Massola Junior N.S."/>
            <person name="Baroncelli R."/>
        </authorList>
    </citation>
    <scope>NUCLEOTIDE SEQUENCE [LARGE SCALE GENOMIC DNA]</scope>
    <source>
        <strain evidence="1 2">CMES1059</strain>
    </source>
</reference>
<sequence length="63" mass="6824">MPTQNATERNRMLFSSFSQGYTIPPGTDLGGPSIFRARFSSEGKEKTGCVGASASSQPIKRRQ</sequence>
<evidence type="ECO:0000313" key="1">
    <source>
        <dbReference type="EMBL" id="KAL0934331.1"/>
    </source>
</evidence>
<protein>
    <submittedName>
        <fullName evidence="1">Uncharacterized protein</fullName>
    </submittedName>
</protein>
<gene>
    <name evidence="1" type="ORF">CTRU02_211130</name>
</gene>